<organism evidence="1">
    <name type="scientific">marine sediment metagenome</name>
    <dbReference type="NCBI Taxonomy" id="412755"/>
    <lineage>
        <taxon>unclassified sequences</taxon>
        <taxon>metagenomes</taxon>
        <taxon>ecological metagenomes</taxon>
    </lineage>
</organism>
<reference evidence="1" key="1">
    <citation type="journal article" date="2015" name="Nature">
        <title>Complex archaea that bridge the gap between prokaryotes and eukaryotes.</title>
        <authorList>
            <person name="Spang A."/>
            <person name="Saw J.H."/>
            <person name="Jorgensen S.L."/>
            <person name="Zaremba-Niedzwiedzka K."/>
            <person name="Martijn J."/>
            <person name="Lind A.E."/>
            <person name="van Eijk R."/>
            <person name="Schleper C."/>
            <person name="Guy L."/>
            <person name="Ettema T.J."/>
        </authorList>
    </citation>
    <scope>NUCLEOTIDE SEQUENCE</scope>
</reference>
<evidence type="ECO:0000313" key="1">
    <source>
        <dbReference type="EMBL" id="KKN07173.1"/>
    </source>
</evidence>
<dbReference type="AlphaFoldDB" id="A0A0F9QPE1"/>
<sequence>MKRYVKAEEGTTCEWFDHPRRGAVCGQPATICDLDADTEAPRFYCQQHGENLCERCDTSDGSPPLPGEHTTTGEIVCEGCQFG</sequence>
<name>A0A0F9QPE1_9ZZZZ</name>
<proteinExistence type="predicted"/>
<accession>A0A0F9QPE1</accession>
<protein>
    <submittedName>
        <fullName evidence="1">Uncharacterized protein</fullName>
    </submittedName>
</protein>
<gene>
    <name evidence="1" type="ORF">LCGC14_1069920</name>
</gene>
<comment type="caution">
    <text evidence="1">The sequence shown here is derived from an EMBL/GenBank/DDBJ whole genome shotgun (WGS) entry which is preliminary data.</text>
</comment>
<dbReference type="EMBL" id="LAZR01004600">
    <property type="protein sequence ID" value="KKN07173.1"/>
    <property type="molecule type" value="Genomic_DNA"/>
</dbReference>